<dbReference type="InterPro" id="IPR009849">
    <property type="entry name" value="DUF1410"/>
</dbReference>
<protein>
    <submittedName>
        <fullName evidence="3">DUF1410 domain-containing protein</fullName>
    </submittedName>
</protein>
<keyword evidence="1" id="KW-0472">Membrane</keyword>
<dbReference type="Proteomes" id="UP001058364">
    <property type="component" value="Chromosome"/>
</dbReference>
<evidence type="ECO:0000256" key="1">
    <source>
        <dbReference type="SAM" id="Phobius"/>
    </source>
</evidence>
<feature type="domain" description="DUF1410" evidence="2">
    <location>
        <begin position="82"/>
        <end position="139"/>
    </location>
</feature>
<keyword evidence="1" id="KW-1133">Transmembrane helix</keyword>
<feature type="transmembrane region" description="Helical" evidence="1">
    <location>
        <begin position="21"/>
        <end position="45"/>
    </location>
</feature>
<evidence type="ECO:0000313" key="4">
    <source>
        <dbReference type="Proteomes" id="UP001058364"/>
    </source>
</evidence>
<feature type="domain" description="DUF1410" evidence="2">
    <location>
        <begin position="178"/>
        <end position="234"/>
    </location>
</feature>
<evidence type="ECO:0000259" key="2">
    <source>
        <dbReference type="Pfam" id="PF07198"/>
    </source>
</evidence>
<proteinExistence type="predicted"/>
<gene>
    <name evidence="3" type="ORF">NX772_03470</name>
</gene>
<organism evidence="3 4">
    <name type="scientific">Mesomycoplasma molare</name>
    <dbReference type="NCBI Taxonomy" id="171288"/>
    <lineage>
        <taxon>Bacteria</taxon>
        <taxon>Bacillati</taxon>
        <taxon>Mycoplasmatota</taxon>
        <taxon>Mycoplasmoidales</taxon>
        <taxon>Metamycoplasmataceae</taxon>
        <taxon>Mesomycoplasma</taxon>
    </lineage>
</organism>
<dbReference type="RefSeq" id="WP_027123142.1">
    <property type="nucleotide sequence ID" value="NZ_CP103423.1"/>
</dbReference>
<name>A0ABY5TTY2_9BACT</name>
<dbReference type="Pfam" id="PF07198">
    <property type="entry name" value="DUF1410"/>
    <property type="match status" value="5"/>
</dbReference>
<dbReference type="EMBL" id="CP103423">
    <property type="protein sequence ID" value="UWD34122.1"/>
    <property type="molecule type" value="Genomic_DNA"/>
</dbReference>
<keyword evidence="4" id="KW-1185">Reference proteome</keyword>
<sequence length="515" mass="57658">MENIENKQELKEEKKRKKKKFLLFLIPPLFLLTAASTITATVLILNKDSKNPQANSYSSRYNYNKKGDIQLEVALPASATLKYKNKKILSVFMDENGKKHYVKSSVDENGKFSLDTSSLPNPGEYNLLNIIDQESNNSIMSREEFPEELKETIKKPAVSGTVSYDSETKDKILNLSLNKGLVNKELELSFVNEKGEVFTTKVQVSENGELIFNSSVLPEGSKWTLSNIKDVEGNLESVVNIDDMPEDLKTIDKQNYKNTFSSDETGNTKLNLNLGNENANKNAVAIFKDKNGKEYKVEATTDEQGNVSFNTSSLPNPGEYSLDRVVEKDNESNVLKSNEKLSSIEKSSIKKPEISIQKDLSDSTGSTINLELHPSRANEEVSLLFRDSKGNEIKIPATVGKDGKLIVNTNDALPEGEKYTLVSITDSNNNKVADLSNVDKEDLTIDKVNYNDGKVSRNENGDILINANLGTENSNKKVKAVFVNKEGEKFELEATTDEQGNVFFWYFKLTESWRF</sequence>
<accession>A0ABY5TTY2</accession>
<reference evidence="3" key="1">
    <citation type="submission" date="2022-08" db="EMBL/GenBank/DDBJ databases">
        <title>Complete genome sequence of Mycoplasma molare type strain H 542.</title>
        <authorList>
            <person name="Spergser J."/>
        </authorList>
    </citation>
    <scope>NUCLEOTIDE SEQUENCE</scope>
    <source>
        <strain evidence="3">H 542</strain>
    </source>
</reference>
<keyword evidence="1" id="KW-0812">Transmembrane</keyword>
<feature type="domain" description="DUF1410" evidence="2">
    <location>
        <begin position="276"/>
        <end position="334"/>
    </location>
</feature>
<feature type="domain" description="DUF1410" evidence="2">
    <location>
        <begin position="377"/>
        <end position="431"/>
    </location>
</feature>
<evidence type="ECO:0000313" key="3">
    <source>
        <dbReference type="EMBL" id="UWD34122.1"/>
    </source>
</evidence>
<feature type="domain" description="DUF1410" evidence="2">
    <location>
        <begin position="473"/>
        <end position="504"/>
    </location>
</feature>